<dbReference type="EMBL" id="JABMOJ010000471">
    <property type="protein sequence ID" value="NQV66173.1"/>
    <property type="molecule type" value="Genomic_DNA"/>
</dbReference>
<gene>
    <name evidence="1" type="ORF">HQ497_12495</name>
</gene>
<dbReference type="InterPro" id="IPR029058">
    <property type="entry name" value="AB_hydrolase_fold"/>
</dbReference>
<evidence type="ECO:0000313" key="2">
    <source>
        <dbReference type="Proteomes" id="UP000754644"/>
    </source>
</evidence>
<feature type="non-terminal residue" evidence="1">
    <location>
        <position position="1"/>
    </location>
</feature>
<keyword evidence="1" id="KW-0378">Hydrolase</keyword>
<proteinExistence type="predicted"/>
<protein>
    <submittedName>
        <fullName evidence="1">Alpha/beta hydrolase</fullName>
    </submittedName>
</protein>
<dbReference type="GO" id="GO:0016787">
    <property type="term" value="F:hydrolase activity"/>
    <property type="evidence" value="ECO:0007669"/>
    <property type="project" value="UniProtKB-KW"/>
</dbReference>
<dbReference type="SUPFAM" id="SSF53474">
    <property type="entry name" value="alpha/beta-Hydrolases"/>
    <property type="match status" value="1"/>
</dbReference>
<dbReference type="Gene3D" id="3.40.50.1820">
    <property type="entry name" value="alpha/beta hydrolase"/>
    <property type="match status" value="1"/>
</dbReference>
<name>A0A972VYU6_9GAMM</name>
<reference evidence="1" key="1">
    <citation type="submission" date="2020-05" db="EMBL/GenBank/DDBJ databases">
        <title>Sulfur intermediates as new biogeochemical hubs in an aquatic model microbial ecosystem.</title>
        <authorList>
            <person name="Vigneron A."/>
        </authorList>
    </citation>
    <scope>NUCLEOTIDE SEQUENCE</scope>
    <source>
        <strain evidence="1">Bin.250</strain>
    </source>
</reference>
<dbReference type="AlphaFoldDB" id="A0A972VYU6"/>
<dbReference type="Proteomes" id="UP000754644">
    <property type="component" value="Unassembled WGS sequence"/>
</dbReference>
<accession>A0A972VYU6</accession>
<comment type="caution">
    <text evidence="1">The sequence shown here is derived from an EMBL/GenBank/DDBJ whole genome shotgun (WGS) entry which is preliminary data.</text>
</comment>
<evidence type="ECO:0000313" key="1">
    <source>
        <dbReference type="EMBL" id="NQV66173.1"/>
    </source>
</evidence>
<organism evidence="1 2">
    <name type="scientific">SAR86 cluster bacterium</name>
    <dbReference type="NCBI Taxonomy" id="2030880"/>
    <lineage>
        <taxon>Bacteria</taxon>
        <taxon>Pseudomonadati</taxon>
        <taxon>Pseudomonadota</taxon>
        <taxon>Gammaproteobacteria</taxon>
        <taxon>SAR86 cluster</taxon>
    </lineage>
</organism>
<sequence length="105" mass="11610">PGAEGVAVDLMLQVVSLMREETFRAAIEAITHFEARDLLPKMNVPVLCIAGALDLTAAPPLVMEKMASKIADAEYHCMSDVGHFGWAENPEAFNRLLVEFLRRKL</sequence>